<dbReference type="InterPro" id="IPR044230">
    <property type="entry name" value="GTF3C4"/>
</dbReference>
<feature type="signal peptide" evidence="1">
    <location>
        <begin position="1"/>
        <end position="19"/>
    </location>
</feature>
<keyword evidence="1" id="KW-0732">Signal</keyword>
<organism evidence="3 4">
    <name type="scientific">Larinioides sclopetarius</name>
    <dbReference type="NCBI Taxonomy" id="280406"/>
    <lineage>
        <taxon>Eukaryota</taxon>
        <taxon>Metazoa</taxon>
        <taxon>Ecdysozoa</taxon>
        <taxon>Arthropoda</taxon>
        <taxon>Chelicerata</taxon>
        <taxon>Arachnida</taxon>
        <taxon>Araneae</taxon>
        <taxon>Araneomorphae</taxon>
        <taxon>Entelegynae</taxon>
        <taxon>Araneoidea</taxon>
        <taxon>Araneidae</taxon>
        <taxon>Larinioides</taxon>
    </lineage>
</organism>
<proteinExistence type="predicted"/>
<name>A0AAV1ZUY6_9ARAC</name>
<feature type="domain" description="Transcription factor IIIC putative zinc-finger" evidence="2">
    <location>
        <begin position="355"/>
        <end position="410"/>
    </location>
</feature>
<comment type="caution">
    <text evidence="3">The sequence shown here is derived from an EMBL/GenBank/DDBJ whole genome shotgun (WGS) entry which is preliminary data.</text>
</comment>
<dbReference type="GO" id="GO:0000127">
    <property type="term" value="C:transcription factor TFIIIC complex"/>
    <property type="evidence" value="ECO:0007669"/>
    <property type="project" value="InterPro"/>
</dbReference>
<evidence type="ECO:0000313" key="3">
    <source>
        <dbReference type="EMBL" id="CAL1274938.1"/>
    </source>
</evidence>
<evidence type="ECO:0000256" key="1">
    <source>
        <dbReference type="SAM" id="SignalP"/>
    </source>
</evidence>
<evidence type="ECO:0000313" key="4">
    <source>
        <dbReference type="Proteomes" id="UP001497382"/>
    </source>
</evidence>
<dbReference type="AlphaFoldDB" id="A0AAV1ZUY6"/>
<dbReference type="GO" id="GO:0004402">
    <property type="term" value="F:histone acetyltransferase activity"/>
    <property type="evidence" value="ECO:0007669"/>
    <property type="project" value="InterPro"/>
</dbReference>
<dbReference type="Proteomes" id="UP001497382">
    <property type="component" value="Unassembled WGS sequence"/>
</dbReference>
<protein>
    <recommendedName>
        <fullName evidence="2">Transcription factor IIIC putative zinc-finger domain-containing protein</fullName>
    </recommendedName>
</protein>
<dbReference type="InterPro" id="IPR024764">
    <property type="entry name" value="TFIIIC_Znf"/>
</dbReference>
<dbReference type="EMBL" id="CAXIEN010000081">
    <property type="protein sequence ID" value="CAL1274938.1"/>
    <property type="molecule type" value="Genomic_DNA"/>
</dbReference>
<keyword evidence="4" id="KW-1185">Reference proteome</keyword>
<gene>
    <name evidence="3" type="ORF">LARSCL_LOCUS7799</name>
</gene>
<dbReference type="GO" id="GO:0006384">
    <property type="term" value="P:transcription initiation at RNA polymerase III promoter"/>
    <property type="evidence" value="ECO:0007669"/>
    <property type="project" value="InterPro"/>
</dbReference>
<reference evidence="3 4" key="1">
    <citation type="submission" date="2024-04" db="EMBL/GenBank/DDBJ databases">
        <authorList>
            <person name="Rising A."/>
            <person name="Reimegard J."/>
            <person name="Sonavane S."/>
            <person name="Akerstrom W."/>
            <person name="Nylinder S."/>
            <person name="Hedman E."/>
            <person name="Kallberg Y."/>
        </authorList>
    </citation>
    <scope>NUCLEOTIDE SEQUENCE [LARGE SCALE GENOMIC DNA]</scope>
</reference>
<feature type="chain" id="PRO_5043539194" description="Transcription factor IIIC putative zinc-finger domain-containing protein" evidence="1">
    <location>
        <begin position="20"/>
        <end position="427"/>
    </location>
</feature>
<sequence>MCGSLKGILGFLPVAVVMADEELTISVKNLCKVWDEEDHMSVDHIAVLKIALRKYICIAAKVHALVGCEILLTEDSIMIRNVGHSFGLHNLPVTGMAVIDTKSIPQYKVLIATTEGKLIEVKVSLGEDEIKFQHDRLTIDLDLKNNMIQGLALSTNGLLGGIVLKTAVYYDHLEKKEPLQFAMFVTKPFEEIYAKLKNVLKPQYSFLNTDSNAITSYTDYLDIIRMNLAAGIPLPDWLTSFTTNALQNYENCYSTLELYFIRFILHAYVSGLAVGVPKDKTNFEAKMNEIDALIMRRYISKVINSCKESLDLLSPGQAQSLLLMADWLFKKFDTTLDFLYAAFGCDIPIESETLPARETCGICKEEVKLDDLKVAQCPKGHEFTRCCQSLLLCDVVPFNSCPACKSVALKDIWNFDPYCTYCGMMAI</sequence>
<evidence type="ECO:0000259" key="2">
    <source>
        <dbReference type="Pfam" id="PF12660"/>
    </source>
</evidence>
<dbReference type="PANTHER" id="PTHR15496">
    <property type="entry name" value="GENERAL TRANSCRIPTION FACTOR 3C POLYPEPTIDE 4 FAMILY"/>
    <property type="match status" value="1"/>
</dbReference>
<dbReference type="PANTHER" id="PTHR15496:SF2">
    <property type="entry name" value="GENERAL TRANSCRIPTION FACTOR 3C POLYPEPTIDE 4"/>
    <property type="match status" value="1"/>
</dbReference>
<dbReference type="Pfam" id="PF12660">
    <property type="entry name" value="zf-TFIIIC"/>
    <property type="match status" value="1"/>
</dbReference>
<accession>A0AAV1ZUY6</accession>